<dbReference type="Proteomes" id="UP000287701">
    <property type="component" value="Chromosome"/>
</dbReference>
<name>A0A410JSZ0_ORNRH</name>
<dbReference type="InterPro" id="IPR016187">
    <property type="entry name" value="CTDL_fold"/>
</dbReference>
<dbReference type="Pfam" id="PF03781">
    <property type="entry name" value="FGE-sulfatase"/>
    <property type="match status" value="1"/>
</dbReference>
<evidence type="ECO:0000313" key="3">
    <source>
        <dbReference type="Proteomes" id="UP000287701"/>
    </source>
</evidence>
<dbReference type="InterPro" id="IPR051043">
    <property type="entry name" value="Sulfatase_Mod_Factor_Kinase"/>
</dbReference>
<dbReference type="InterPro" id="IPR019865">
    <property type="entry name" value="Glid_motil-assoc_lipo_GldJ"/>
</dbReference>
<dbReference type="NCBIfam" id="TIGR03524">
    <property type="entry name" value="GldJ"/>
    <property type="match status" value="1"/>
</dbReference>
<reference evidence="2 3" key="1">
    <citation type="submission" date="2019-01" db="EMBL/GenBank/DDBJ databases">
        <title>Whole Genome of Ornithobacterium rhinotracheale FARPER-174b.</title>
        <authorList>
            <person name="Tataje-Lavanda L.A."/>
            <person name="Montalvan A."/>
            <person name="Montesinos R."/>
            <person name="Zimic M."/>
            <person name="Fernandez-Sanchez M."/>
            <person name="Fernandez-Diaz M."/>
        </authorList>
    </citation>
    <scope>NUCLEOTIDE SEQUENCE [LARGE SCALE GENOMIC DNA]</scope>
    <source>
        <strain evidence="2 3">FARPER-174b</strain>
    </source>
</reference>
<keyword evidence="2" id="KW-0449">Lipoprotein</keyword>
<sequence>MNKNKFIYVLGVLAVLSFTSCSSGGRKSGGGTKNYTSRTGWKPNDKKGWFFQGKKEKQKASQGMVYIEGGTFTMGQVKTDVMRNWDNTPRRMQVRSFYMGDTEVTNIAYREYMSWINYVFPTTNPENKNINDGIKPDTLVWGNKLSRNDLYSHEYLRNPSFDYYPVVGVTWLQAVRYCDWLTDRANEKAMMDKGYISKDLYLNEEVNLGANHFNTEKFQQNPGQVFNGDGVIDSAKIMKKLKIKTKNSRINYRSSMNASLVPAFRLPTEAEWEYAALALPGDRTYNSYEGKPIAQNEIRQQKGRNRGEFMANFKRGRGDYSGIGGWGNDGSAITNDVKQYPSNEFGLYGMLGNVAEWVADVYRPLIDETASDFNYFRGNIYTRKIKNGNSEFEVYKEGEVAYDTLNNGQLLAKALPGAYKKEVIEDARDYEDGDYRSSLDIGKAETEPNATDPNMYNSPVRKFRVTDDGRVVLEKDPKERHTEISNRTRVIKGGSWKDNIYWLDPGQRRFLDEGSATSWIGFRVAQDYTGANEATRTKRGITKQK</sequence>
<dbReference type="EMBL" id="CP035107">
    <property type="protein sequence ID" value="QAR31283.1"/>
    <property type="molecule type" value="Genomic_DNA"/>
</dbReference>
<dbReference type="OrthoDB" id="9768004at2"/>
<organism evidence="2 3">
    <name type="scientific">Ornithobacterium rhinotracheale</name>
    <dbReference type="NCBI Taxonomy" id="28251"/>
    <lineage>
        <taxon>Bacteria</taxon>
        <taxon>Pseudomonadati</taxon>
        <taxon>Bacteroidota</taxon>
        <taxon>Flavobacteriia</taxon>
        <taxon>Flavobacteriales</taxon>
        <taxon>Weeksellaceae</taxon>
        <taxon>Ornithobacterium</taxon>
    </lineage>
</organism>
<dbReference type="AlphaFoldDB" id="A0A410JSZ0"/>
<proteinExistence type="predicted"/>
<evidence type="ECO:0000259" key="1">
    <source>
        <dbReference type="Pfam" id="PF03781"/>
    </source>
</evidence>
<dbReference type="Gene3D" id="3.90.1580.10">
    <property type="entry name" value="paralog of FGE (formylglycine-generating enzyme)"/>
    <property type="match status" value="1"/>
</dbReference>
<dbReference type="PANTHER" id="PTHR23150:SF19">
    <property type="entry name" value="FORMYLGLYCINE-GENERATING ENZYME"/>
    <property type="match status" value="1"/>
</dbReference>
<dbReference type="GO" id="GO:0120147">
    <property type="term" value="F:formylglycine-generating oxidase activity"/>
    <property type="evidence" value="ECO:0007669"/>
    <property type="project" value="TreeGrafter"/>
</dbReference>
<feature type="domain" description="Sulfatase-modifying factor enzyme-like" evidence="1">
    <location>
        <begin position="62"/>
        <end position="371"/>
    </location>
</feature>
<dbReference type="InterPro" id="IPR005532">
    <property type="entry name" value="SUMF_dom"/>
</dbReference>
<accession>A0A410JSZ0</accession>
<dbReference type="PROSITE" id="PS51257">
    <property type="entry name" value="PROKAR_LIPOPROTEIN"/>
    <property type="match status" value="1"/>
</dbReference>
<dbReference type="PANTHER" id="PTHR23150">
    <property type="entry name" value="SULFATASE MODIFYING FACTOR 1, 2"/>
    <property type="match status" value="1"/>
</dbReference>
<dbReference type="RefSeq" id="WP_128501719.1">
    <property type="nucleotide sequence ID" value="NZ_CP035107.1"/>
</dbReference>
<protein>
    <submittedName>
        <fullName evidence="2">Gliding motility lipoprotein GldJ</fullName>
    </submittedName>
</protein>
<dbReference type="SUPFAM" id="SSF56436">
    <property type="entry name" value="C-type lectin-like"/>
    <property type="match status" value="1"/>
</dbReference>
<gene>
    <name evidence="2" type="primary">gldJ</name>
    <name evidence="2" type="ORF">EQP59_08010</name>
</gene>
<dbReference type="InterPro" id="IPR042095">
    <property type="entry name" value="SUMF_sf"/>
</dbReference>
<evidence type="ECO:0000313" key="2">
    <source>
        <dbReference type="EMBL" id="QAR31283.1"/>
    </source>
</evidence>